<dbReference type="RefSeq" id="WP_079210205.1">
    <property type="nucleotide sequence ID" value="NZ_MVGR01000006.1"/>
</dbReference>
<gene>
    <name evidence="2" type="ORF">B1L04_28500</name>
</gene>
<proteinExistence type="predicted"/>
<feature type="transmembrane region" description="Helical" evidence="1">
    <location>
        <begin position="44"/>
        <end position="64"/>
    </location>
</feature>
<feature type="transmembrane region" description="Helical" evidence="1">
    <location>
        <begin position="76"/>
        <end position="93"/>
    </location>
</feature>
<sequence>MFFFVLGFNLGLTLFNCFLVWKLWQLRRILGRVTKIFNRVERRLHHIFYPAPEYIIIAGAKTYYLRQNYQRLCGQIQILQSLFLTFSLIIRYWQRQPRQRRRLLSLQLSKISSNQAADSNHQPK</sequence>
<protein>
    <submittedName>
        <fullName evidence="2">Uncharacterized protein</fullName>
    </submittedName>
</protein>
<evidence type="ECO:0000313" key="2">
    <source>
        <dbReference type="EMBL" id="OPF14556.1"/>
    </source>
</evidence>
<feature type="transmembrane region" description="Helical" evidence="1">
    <location>
        <begin position="6"/>
        <end position="24"/>
    </location>
</feature>
<dbReference type="Proteomes" id="UP000189835">
    <property type="component" value="Unassembled WGS sequence"/>
</dbReference>
<organism evidence="2 3">
    <name type="scientific">Microcystis aeruginosa KW</name>
    <dbReference type="NCBI Taxonomy" id="1960155"/>
    <lineage>
        <taxon>Bacteria</taxon>
        <taxon>Bacillati</taxon>
        <taxon>Cyanobacteriota</taxon>
        <taxon>Cyanophyceae</taxon>
        <taxon>Oscillatoriophycideae</taxon>
        <taxon>Chroococcales</taxon>
        <taxon>Microcystaceae</taxon>
        <taxon>Microcystis</taxon>
    </lineage>
</organism>
<dbReference type="EMBL" id="MVGR01000006">
    <property type="protein sequence ID" value="OPF14556.1"/>
    <property type="molecule type" value="Genomic_DNA"/>
</dbReference>
<evidence type="ECO:0000256" key="1">
    <source>
        <dbReference type="SAM" id="Phobius"/>
    </source>
</evidence>
<keyword evidence="1" id="KW-0812">Transmembrane</keyword>
<accession>A0A1V4BL28</accession>
<name>A0A1V4BL28_MICAE</name>
<keyword evidence="1" id="KW-0472">Membrane</keyword>
<comment type="caution">
    <text evidence="2">The sequence shown here is derived from an EMBL/GenBank/DDBJ whole genome shotgun (WGS) entry which is preliminary data.</text>
</comment>
<dbReference type="AlphaFoldDB" id="A0A1V4BL28"/>
<reference evidence="2 3" key="1">
    <citation type="submission" date="2017-02" db="EMBL/GenBank/DDBJ databases">
        <title>Genome sequence of Microcystis aeruginosa KW.</title>
        <authorList>
            <person name="Oh H.-M."/>
            <person name="Ahn C.-Y."/>
            <person name="Jeong H."/>
            <person name="Srivastava A."/>
            <person name="Lee H.-G."/>
            <person name="Kang S.-R."/>
        </authorList>
    </citation>
    <scope>NUCLEOTIDE SEQUENCE [LARGE SCALE GENOMIC DNA]</scope>
    <source>
        <strain evidence="2 3">KW</strain>
    </source>
</reference>
<evidence type="ECO:0000313" key="3">
    <source>
        <dbReference type="Proteomes" id="UP000189835"/>
    </source>
</evidence>
<keyword evidence="1" id="KW-1133">Transmembrane helix</keyword>